<protein>
    <submittedName>
        <fullName evidence="2">Plasmid stabilization protein ParE</fullName>
    </submittedName>
</protein>
<dbReference type="InterPro" id="IPR007712">
    <property type="entry name" value="RelE/ParE_toxin"/>
</dbReference>
<proteinExistence type="predicted"/>
<keyword evidence="3" id="KW-1185">Reference proteome</keyword>
<evidence type="ECO:0000313" key="2">
    <source>
        <dbReference type="EMBL" id="ATQ44705.1"/>
    </source>
</evidence>
<organism evidence="2 3">
    <name type="scientific">Caulobacter mirabilis</name>
    <dbReference type="NCBI Taxonomy" id="69666"/>
    <lineage>
        <taxon>Bacteria</taxon>
        <taxon>Pseudomonadati</taxon>
        <taxon>Pseudomonadota</taxon>
        <taxon>Alphaproteobacteria</taxon>
        <taxon>Caulobacterales</taxon>
        <taxon>Caulobacteraceae</taxon>
        <taxon>Caulobacter</taxon>
    </lineage>
</organism>
<dbReference type="Pfam" id="PF05016">
    <property type="entry name" value="ParE_toxin"/>
    <property type="match status" value="1"/>
</dbReference>
<dbReference type="InterPro" id="IPR035093">
    <property type="entry name" value="RelE/ParE_toxin_dom_sf"/>
</dbReference>
<dbReference type="Proteomes" id="UP000228945">
    <property type="component" value="Chromosome"/>
</dbReference>
<dbReference type="EMBL" id="CP024201">
    <property type="protein sequence ID" value="ATQ44705.1"/>
    <property type="molecule type" value="Genomic_DNA"/>
</dbReference>
<evidence type="ECO:0000256" key="1">
    <source>
        <dbReference type="ARBA" id="ARBA00022649"/>
    </source>
</evidence>
<evidence type="ECO:0000313" key="3">
    <source>
        <dbReference type="Proteomes" id="UP000228945"/>
    </source>
</evidence>
<name>A0A2D2B367_9CAUL</name>
<reference evidence="2 3" key="1">
    <citation type="submission" date="2017-10" db="EMBL/GenBank/DDBJ databases">
        <title>Genome sequence of Caulobacter mirabilis FWC38.</title>
        <authorList>
            <person name="Fiebig A."/>
            <person name="Crosson S."/>
        </authorList>
    </citation>
    <scope>NUCLEOTIDE SEQUENCE [LARGE SCALE GENOMIC DNA]</scope>
    <source>
        <strain evidence="2 3">FWC 38</strain>
    </source>
</reference>
<dbReference type="AlphaFoldDB" id="A0A2D2B367"/>
<gene>
    <name evidence="2" type="ORF">CSW64_21095</name>
</gene>
<dbReference type="Gene3D" id="3.30.2310.20">
    <property type="entry name" value="RelE-like"/>
    <property type="match status" value="1"/>
</dbReference>
<accession>A0A2D2B367</accession>
<dbReference type="OrthoDB" id="7173315at2"/>
<keyword evidence="1" id="KW-1277">Toxin-antitoxin system</keyword>
<dbReference type="KEGG" id="cmb:CSW64_21095"/>
<sequence>MGFRLSRKADEDIIRLYVEGAGQFGEAQAERYYADLRRTLSVLAAYPFAAREHTELRPPVRIHPFRSHIIVYVVDGEDILILRVRHALEDWQRDPR</sequence>